<keyword evidence="2" id="KW-1134">Transmembrane beta strand</keyword>
<dbReference type="GO" id="GO:0009279">
    <property type="term" value="C:cell outer membrane"/>
    <property type="evidence" value="ECO:0007669"/>
    <property type="project" value="UniProtKB-SubCell"/>
</dbReference>
<keyword evidence="8" id="KW-1185">Reference proteome</keyword>
<dbReference type="GO" id="GO:0015562">
    <property type="term" value="F:efflux transmembrane transporter activity"/>
    <property type="evidence" value="ECO:0007669"/>
    <property type="project" value="InterPro"/>
</dbReference>
<sequence>MAKVNWNLRMMAWILAVGTIGISAPARVLASSPEFSRTAEEWSALQDDNLEYSEIADLIHEYNPTVQNNQYEYQKFIRDYGTTREDVSNSYLDLAEDLEASKSGDDSGSGRVSDLSLEVQAKSLREQADNNLEDSRIYYLNYAQAEDNLVLSAQSKFLSYYKNQLQLEEAQATLTRLKQDYELAQTKRSAGTITDADVLTALEAVQDQENTIQKMEQQVESARQSLIVMLGWDSSATPTIGELLKVDLSVVDQIDLSADQQTALEKNYTLLVNQRKSENAVSDDTKRNLNTTIAGNERKIRASVASAYQNLKNAKLAYEQAQASLTTQERQASLSEQKLSVGMITAYENQTQQIALTNSRLALKEASISYQDALETYRWNVNGLASAQ</sequence>
<dbReference type="PANTHER" id="PTHR30026:SF20">
    <property type="entry name" value="OUTER MEMBRANE PROTEIN TOLC"/>
    <property type="match status" value="1"/>
</dbReference>
<dbReference type="SUPFAM" id="SSF56954">
    <property type="entry name" value="Outer membrane efflux proteins (OEP)"/>
    <property type="match status" value="1"/>
</dbReference>
<organism evidence="7 8">
    <name type="scientific">Brotaphodocola catenula</name>
    <dbReference type="NCBI Taxonomy" id="2885361"/>
    <lineage>
        <taxon>Bacteria</taxon>
        <taxon>Bacillati</taxon>
        <taxon>Bacillota</taxon>
        <taxon>Clostridia</taxon>
        <taxon>Lachnospirales</taxon>
        <taxon>Lachnospiraceae</taxon>
        <taxon>Brotaphodocola</taxon>
    </lineage>
</organism>
<evidence type="ECO:0000256" key="6">
    <source>
        <dbReference type="SAM" id="Coils"/>
    </source>
</evidence>
<keyword evidence="5" id="KW-0998">Cell outer membrane</keyword>
<dbReference type="PANTHER" id="PTHR30026">
    <property type="entry name" value="OUTER MEMBRANE PROTEIN TOLC"/>
    <property type="match status" value="1"/>
</dbReference>
<evidence type="ECO:0000256" key="2">
    <source>
        <dbReference type="ARBA" id="ARBA00022452"/>
    </source>
</evidence>
<keyword evidence="6" id="KW-0175">Coiled coil</keyword>
<name>A0AAE3APY0_9FIRM</name>
<evidence type="ECO:0000256" key="5">
    <source>
        <dbReference type="ARBA" id="ARBA00023237"/>
    </source>
</evidence>
<dbReference type="InterPro" id="IPR051906">
    <property type="entry name" value="TolC-like"/>
</dbReference>
<evidence type="ECO:0000256" key="1">
    <source>
        <dbReference type="ARBA" id="ARBA00004442"/>
    </source>
</evidence>
<dbReference type="GO" id="GO:0015288">
    <property type="term" value="F:porin activity"/>
    <property type="evidence" value="ECO:0007669"/>
    <property type="project" value="TreeGrafter"/>
</dbReference>
<dbReference type="Gene3D" id="1.20.1600.10">
    <property type="entry name" value="Outer membrane efflux proteins (OEP)"/>
    <property type="match status" value="2"/>
</dbReference>
<dbReference type="RefSeq" id="WP_308450667.1">
    <property type="nucleotide sequence ID" value="NZ_JAJEPU010000006.1"/>
</dbReference>
<reference evidence="7" key="1">
    <citation type="submission" date="2021-10" db="EMBL/GenBank/DDBJ databases">
        <title>Anaerobic single-cell dispensing facilitates the cultivation of human gut bacteria.</title>
        <authorList>
            <person name="Afrizal A."/>
        </authorList>
    </citation>
    <scope>NUCLEOTIDE SEQUENCE</scope>
    <source>
        <strain evidence="7">CLA-AA-H274</strain>
    </source>
</reference>
<feature type="coiled-coil region" evidence="6">
    <location>
        <begin position="304"/>
        <end position="331"/>
    </location>
</feature>
<accession>A0AAE3APY0</accession>
<proteinExistence type="predicted"/>
<evidence type="ECO:0000256" key="4">
    <source>
        <dbReference type="ARBA" id="ARBA00023136"/>
    </source>
</evidence>
<protein>
    <submittedName>
        <fullName evidence="7">TolC family protein</fullName>
    </submittedName>
</protein>
<dbReference type="GO" id="GO:1990281">
    <property type="term" value="C:efflux pump complex"/>
    <property type="evidence" value="ECO:0007669"/>
    <property type="project" value="TreeGrafter"/>
</dbReference>
<keyword evidence="4" id="KW-0472">Membrane</keyword>
<dbReference type="EMBL" id="JAJEPU010000006">
    <property type="protein sequence ID" value="MCC2163899.1"/>
    <property type="molecule type" value="Genomic_DNA"/>
</dbReference>
<evidence type="ECO:0000313" key="7">
    <source>
        <dbReference type="EMBL" id="MCC2163899.1"/>
    </source>
</evidence>
<evidence type="ECO:0000256" key="3">
    <source>
        <dbReference type="ARBA" id="ARBA00022692"/>
    </source>
</evidence>
<feature type="coiled-coil region" evidence="6">
    <location>
        <begin position="167"/>
        <end position="225"/>
    </location>
</feature>
<dbReference type="Proteomes" id="UP001198962">
    <property type="component" value="Unassembled WGS sequence"/>
</dbReference>
<gene>
    <name evidence="7" type="ORF">LKD32_03205</name>
</gene>
<dbReference type="AlphaFoldDB" id="A0AAE3APY0"/>
<comment type="subcellular location">
    <subcellularLocation>
        <location evidence="1">Cell outer membrane</location>
    </subcellularLocation>
</comment>
<evidence type="ECO:0000313" key="8">
    <source>
        <dbReference type="Proteomes" id="UP001198962"/>
    </source>
</evidence>
<keyword evidence="3" id="KW-0812">Transmembrane</keyword>
<comment type="caution">
    <text evidence="7">The sequence shown here is derived from an EMBL/GenBank/DDBJ whole genome shotgun (WGS) entry which is preliminary data.</text>
</comment>